<dbReference type="EMBL" id="BTRK01000004">
    <property type="protein sequence ID" value="GMR46392.1"/>
    <property type="molecule type" value="Genomic_DNA"/>
</dbReference>
<dbReference type="AlphaFoldDB" id="A0AAN5HZE4"/>
<protein>
    <submittedName>
        <fullName evidence="1">Uncharacterized protein</fullName>
    </submittedName>
</protein>
<proteinExistence type="predicted"/>
<organism evidence="1 2">
    <name type="scientific">Pristionchus mayeri</name>
    <dbReference type="NCBI Taxonomy" id="1317129"/>
    <lineage>
        <taxon>Eukaryota</taxon>
        <taxon>Metazoa</taxon>
        <taxon>Ecdysozoa</taxon>
        <taxon>Nematoda</taxon>
        <taxon>Chromadorea</taxon>
        <taxon>Rhabditida</taxon>
        <taxon>Rhabditina</taxon>
        <taxon>Diplogasteromorpha</taxon>
        <taxon>Diplogasteroidea</taxon>
        <taxon>Neodiplogasteridae</taxon>
        <taxon>Pristionchus</taxon>
    </lineage>
</organism>
<evidence type="ECO:0000313" key="1">
    <source>
        <dbReference type="EMBL" id="GMR46392.1"/>
    </source>
</evidence>
<accession>A0AAN5HZE4</accession>
<keyword evidence="2" id="KW-1185">Reference proteome</keyword>
<comment type="caution">
    <text evidence="1">The sequence shown here is derived from an EMBL/GenBank/DDBJ whole genome shotgun (WGS) entry which is preliminary data.</text>
</comment>
<gene>
    <name evidence="1" type="ORF">PMAYCL1PPCAC_16587</name>
</gene>
<reference evidence="2" key="1">
    <citation type="submission" date="2022-10" db="EMBL/GenBank/DDBJ databases">
        <title>Genome assembly of Pristionchus species.</title>
        <authorList>
            <person name="Yoshida K."/>
            <person name="Sommer R.J."/>
        </authorList>
    </citation>
    <scope>NUCLEOTIDE SEQUENCE [LARGE SCALE GENOMIC DNA]</scope>
    <source>
        <strain evidence="2">RS5460</strain>
    </source>
</reference>
<evidence type="ECO:0000313" key="2">
    <source>
        <dbReference type="Proteomes" id="UP001328107"/>
    </source>
</evidence>
<name>A0AAN5HZE4_9BILA</name>
<feature type="non-terminal residue" evidence="1">
    <location>
        <position position="1"/>
    </location>
</feature>
<dbReference type="Proteomes" id="UP001328107">
    <property type="component" value="Unassembled WGS sequence"/>
</dbReference>
<sequence length="85" mass="9320">LGAVRRRQIGELLDALQNSRIALLLGLGLRALCAAEMQRTRGLLLLDITAPREAHLDLKFERRSLMLFHVDAGYFGGVGRHGPGS</sequence>